<dbReference type="InterPro" id="IPR003213">
    <property type="entry name" value="Cyt_c_oxidase_su6B"/>
</dbReference>
<dbReference type="Gene3D" id="1.10.10.140">
    <property type="entry name" value="Cytochrome c oxidase, subunit VIb"/>
    <property type="match status" value="1"/>
</dbReference>
<evidence type="ECO:0000256" key="2">
    <source>
        <dbReference type="ARBA" id="ARBA00023128"/>
    </source>
</evidence>
<organism evidence="4 5">
    <name type="scientific">Nyctereutes procyonoides</name>
    <name type="common">Raccoon dog</name>
    <name type="synonym">Canis procyonoides</name>
    <dbReference type="NCBI Taxonomy" id="34880"/>
    <lineage>
        <taxon>Eukaryota</taxon>
        <taxon>Metazoa</taxon>
        <taxon>Chordata</taxon>
        <taxon>Craniata</taxon>
        <taxon>Vertebrata</taxon>
        <taxon>Euteleostomi</taxon>
        <taxon>Mammalia</taxon>
        <taxon>Eutheria</taxon>
        <taxon>Laurasiatheria</taxon>
        <taxon>Carnivora</taxon>
        <taxon>Caniformia</taxon>
        <taxon>Canidae</taxon>
        <taxon>Nyctereutes</taxon>
    </lineage>
</organism>
<evidence type="ECO:0000313" key="4">
    <source>
        <dbReference type="EMBL" id="CAD7678013.1"/>
    </source>
</evidence>
<keyword evidence="3" id="KW-1015">Disulfide bond</keyword>
<gene>
    <name evidence="4" type="ORF">NYPRO_LOCUS10811</name>
</gene>
<dbReference type="EMBL" id="CAJHUB010000680">
    <property type="protein sequence ID" value="CAD7678013.1"/>
    <property type="molecule type" value="Genomic_DNA"/>
</dbReference>
<keyword evidence="2" id="KW-0496">Mitochondrion</keyword>
<protein>
    <submittedName>
        <fullName evidence="4">(raccoon dog) hypothetical protein</fullName>
    </submittedName>
</protein>
<dbReference type="GO" id="GO:0005739">
    <property type="term" value="C:mitochondrion"/>
    <property type="evidence" value="ECO:0007669"/>
    <property type="project" value="UniProtKB-SubCell"/>
</dbReference>
<evidence type="ECO:0000313" key="5">
    <source>
        <dbReference type="Proteomes" id="UP000645828"/>
    </source>
</evidence>
<dbReference type="PANTHER" id="PTHR11387">
    <property type="entry name" value="CYTOCHROME C OXIDASE SUBUNIT 6B"/>
    <property type="match status" value="1"/>
</dbReference>
<evidence type="ECO:0000256" key="1">
    <source>
        <dbReference type="ARBA" id="ARBA00004173"/>
    </source>
</evidence>
<dbReference type="InterPro" id="IPR048280">
    <property type="entry name" value="COX6B-like"/>
</dbReference>
<comment type="caution">
    <text evidence="4">The sequence shown here is derived from an EMBL/GenBank/DDBJ whole genome shotgun (WGS) entry which is preliminary data.</text>
</comment>
<dbReference type="Proteomes" id="UP000645828">
    <property type="component" value="Unassembled WGS sequence"/>
</dbReference>
<dbReference type="InterPro" id="IPR036549">
    <property type="entry name" value="CX6/COA6-like_sf"/>
</dbReference>
<dbReference type="Pfam" id="PF02297">
    <property type="entry name" value="COX6B"/>
    <property type="match status" value="1"/>
</dbReference>
<dbReference type="GO" id="GO:0045277">
    <property type="term" value="C:respiratory chain complex IV"/>
    <property type="evidence" value="ECO:0007669"/>
    <property type="project" value="InterPro"/>
</dbReference>
<comment type="subcellular location">
    <subcellularLocation>
        <location evidence="1">Mitochondrion</location>
    </subcellularLocation>
</comment>
<accession>A0A811YNS8</accession>
<name>A0A811YNS8_NYCPR</name>
<dbReference type="AlphaFoldDB" id="A0A811YNS8"/>
<evidence type="ECO:0000256" key="3">
    <source>
        <dbReference type="ARBA" id="ARBA00023157"/>
    </source>
</evidence>
<sequence>MAEGTRFKIKNYQTVFFGSCSPNQNQTRNCWQNYLDFHCCEKTMTAKGGDVSICSRHISWEDLNWLYPPLLCLPSFSRGGEGGPGYMVIPTLGS</sequence>
<proteinExistence type="predicted"/>
<reference evidence="4" key="1">
    <citation type="submission" date="2020-12" db="EMBL/GenBank/DDBJ databases">
        <authorList>
            <consortium name="Molecular Ecology Group"/>
        </authorList>
    </citation>
    <scope>NUCLEOTIDE SEQUENCE</scope>
    <source>
        <strain evidence="4">TBG_1078</strain>
    </source>
</reference>
<dbReference type="SUPFAM" id="SSF47694">
    <property type="entry name" value="Cytochrome c oxidase subunit h"/>
    <property type="match status" value="1"/>
</dbReference>
<keyword evidence="5" id="KW-1185">Reference proteome</keyword>